<keyword evidence="2" id="KW-0378">Hydrolase</keyword>
<keyword evidence="2" id="KW-0067">ATP-binding</keyword>
<dbReference type="Proteomes" id="UP001163046">
    <property type="component" value="Unassembled WGS sequence"/>
</dbReference>
<sequence length="206" mass="24032">MKLVKDEPQKYIVCNLSSKSGKVPGRISEIEDTKTPGIPIRGRVRRAFDKDKVVVEMSEKKARPKVLLEHIIGPHERQFVCTTDYDNPALMVPINKSATKLVNLTDKSCKDIPIYKKDHNERATKVKMMKREKVLSGKYMFVVKYLQWRRGLQLPSRNCRENTVQRKTISKVAWRLLMLDYAIRRVFKEETVKYGQEEVSPRMVHS</sequence>
<evidence type="ECO:0000313" key="3">
    <source>
        <dbReference type="Proteomes" id="UP001163046"/>
    </source>
</evidence>
<gene>
    <name evidence="2" type="primary">HELZ2_8</name>
    <name evidence="2" type="ORF">OS493_023607</name>
</gene>
<dbReference type="EMBL" id="MU826367">
    <property type="protein sequence ID" value="KAJ7378352.1"/>
    <property type="molecule type" value="Genomic_DNA"/>
</dbReference>
<organism evidence="2 3">
    <name type="scientific">Desmophyllum pertusum</name>
    <dbReference type="NCBI Taxonomy" id="174260"/>
    <lineage>
        <taxon>Eukaryota</taxon>
        <taxon>Metazoa</taxon>
        <taxon>Cnidaria</taxon>
        <taxon>Anthozoa</taxon>
        <taxon>Hexacorallia</taxon>
        <taxon>Scleractinia</taxon>
        <taxon>Caryophylliina</taxon>
        <taxon>Caryophylliidae</taxon>
        <taxon>Desmophyllum</taxon>
    </lineage>
</organism>
<dbReference type="Pfam" id="PF25049">
    <property type="entry name" value="OB_HELZ2"/>
    <property type="match status" value="1"/>
</dbReference>
<feature type="domain" description="3'-5' exoribonuclease HELZ2 OB-fold" evidence="1">
    <location>
        <begin position="2"/>
        <end position="65"/>
    </location>
</feature>
<dbReference type="AlphaFoldDB" id="A0A9W9ZB63"/>
<evidence type="ECO:0000259" key="1">
    <source>
        <dbReference type="Pfam" id="PF25049"/>
    </source>
</evidence>
<protein>
    <submittedName>
        <fullName evidence="2">Helicase</fullName>
    </submittedName>
</protein>
<evidence type="ECO:0000313" key="2">
    <source>
        <dbReference type="EMBL" id="KAJ7378352.1"/>
    </source>
</evidence>
<keyword evidence="3" id="KW-1185">Reference proteome</keyword>
<dbReference type="OrthoDB" id="2285229at2759"/>
<comment type="caution">
    <text evidence="2">The sequence shown here is derived from an EMBL/GenBank/DDBJ whole genome shotgun (WGS) entry which is preliminary data.</text>
</comment>
<dbReference type="InterPro" id="IPR056787">
    <property type="entry name" value="OB_HELZ2"/>
</dbReference>
<keyword evidence="2" id="KW-0547">Nucleotide-binding</keyword>
<reference evidence="2" key="1">
    <citation type="submission" date="2023-01" db="EMBL/GenBank/DDBJ databases">
        <title>Genome assembly of the deep-sea coral Lophelia pertusa.</title>
        <authorList>
            <person name="Herrera S."/>
            <person name="Cordes E."/>
        </authorList>
    </citation>
    <scope>NUCLEOTIDE SEQUENCE</scope>
    <source>
        <strain evidence="2">USNM1676648</strain>
        <tissue evidence="2">Polyp</tissue>
    </source>
</reference>
<name>A0A9W9ZB63_9CNID</name>
<keyword evidence="2" id="KW-0347">Helicase</keyword>
<proteinExistence type="predicted"/>
<dbReference type="GO" id="GO:0004386">
    <property type="term" value="F:helicase activity"/>
    <property type="evidence" value="ECO:0007669"/>
    <property type="project" value="UniProtKB-KW"/>
</dbReference>
<accession>A0A9W9ZB63</accession>